<evidence type="ECO:0000256" key="2">
    <source>
        <dbReference type="ARBA" id="ARBA00022448"/>
    </source>
</evidence>
<evidence type="ECO:0000259" key="6">
    <source>
        <dbReference type="Pfam" id="PF25973"/>
    </source>
</evidence>
<organism evidence="8 9">
    <name type="scientific">Stigmatella ashevillensis</name>
    <dbReference type="NCBI Taxonomy" id="2995309"/>
    <lineage>
        <taxon>Bacteria</taxon>
        <taxon>Pseudomonadati</taxon>
        <taxon>Myxococcota</taxon>
        <taxon>Myxococcia</taxon>
        <taxon>Myxococcales</taxon>
        <taxon>Cystobacterineae</taxon>
        <taxon>Archangiaceae</taxon>
        <taxon>Stigmatella</taxon>
    </lineage>
</organism>
<dbReference type="InterPro" id="IPR058648">
    <property type="entry name" value="HH_CzcB-like"/>
</dbReference>
<dbReference type="Gene3D" id="1.10.287.470">
    <property type="entry name" value="Helix hairpin bin"/>
    <property type="match status" value="1"/>
</dbReference>
<evidence type="ECO:0000256" key="1">
    <source>
        <dbReference type="ARBA" id="ARBA00009477"/>
    </source>
</evidence>
<comment type="caution">
    <text evidence="8">The sequence shown here is derived from an EMBL/GenBank/DDBJ whole genome shotgun (WGS) entry which is preliminary data.</text>
</comment>
<dbReference type="Pfam" id="PF25975">
    <property type="entry name" value="CzcB_C"/>
    <property type="match status" value="1"/>
</dbReference>
<dbReference type="EMBL" id="JAQNDM010000002">
    <property type="protein sequence ID" value="MDC0711536.1"/>
    <property type="molecule type" value="Genomic_DNA"/>
</dbReference>
<evidence type="ECO:0000259" key="5">
    <source>
        <dbReference type="Pfam" id="PF25954"/>
    </source>
</evidence>
<dbReference type="Pfam" id="PF25973">
    <property type="entry name" value="BSH_CzcB"/>
    <property type="match status" value="1"/>
</dbReference>
<feature type="domain" description="CzcB-like C-terminal circularly permuted SH3-like" evidence="7">
    <location>
        <begin position="332"/>
        <end position="392"/>
    </location>
</feature>
<proteinExistence type="inferred from homology"/>
<dbReference type="Pfam" id="PF25954">
    <property type="entry name" value="Beta-barrel_RND_2"/>
    <property type="match status" value="1"/>
</dbReference>
<keyword evidence="9" id="KW-1185">Reference proteome</keyword>
<gene>
    <name evidence="8" type="ORF">POL68_23905</name>
</gene>
<dbReference type="Proteomes" id="UP001221838">
    <property type="component" value="Unassembled WGS sequence"/>
</dbReference>
<evidence type="ECO:0000259" key="7">
    <source>
        <dbReference type="Pfam" id="PF25975"/>
    </source>
</evidence>
<protein>
    <submittedName>
        <fullName evidence="8">Efflux RND transporter periplasmic adaptor subunit</fullName>
    </submittedName>
</protein>
<dbReference type="InterPro" id="IPR058649">
    <property type="entry name" value="CzcB_C"/>
</dbReference>
<sequence>MRAFALLPLLWGLVLAEGCKKETPPAASPAEDSHEDGHGHEGEAPHAKAITLTPEAVSNARLQTAEVQRKPLAVGLTVPARLAFPQRGVAQVAARVPGRIASIEVDLGDRVKKGQVLGYLESPDLGRARADYLAATMKAQVAAENFRREKELFAKGITSEREMREAEGDYVTIEADRNAADARLHALSLTDQEINALRANEHYSSRFPARSPLDGTVVEIPVTVGQEVGGTTPLFTVGDLSTLWALLDVSEAQLSTVQLGQSVDLAVQALRGKHFQGKVAYIGDIVDEKTRTTPVRVVLPNTEGNLKPGMFATAEISTGGTSQNGASPERLVVPREAVQQMADEQVVFVPKGPNQFQAVEVTTGASSATEIEILEGLEPGAAVVTQGAFILKSELSKESMGEGHSH</sequence>
<feature type="region of interest" description="Disordered" evidence="3">
    <location>
        <begin position="21"/>
        <end position="44"/>
    </location>
</feature>
<dbReference type="InterPro" id="IPR006143">
    <property type="entry name" value="RND_pump_MFP"/>
</dbReference>
<keyword evidence="2" id="KW-0813">Transport</keyword>
<dbReference type="Gene3D" id="2.40.50.100">
    <property type="match status" value="1"/>
</dbReference>
<dbReference type="InterPro" id="IPR058647">
    <property type="entry name" value="BSH_CzcB-like"/>
</dbReference>
<dbReference type="RefSeq" id="WP_272141504.1">
    <property type="nucleotide sequence ID" value="NZ_JAQNDM010000002.1"/>
</dbReference>
<dbReference type="SUPFAM" id="SSF111369">
    <property type="entry name" value="HlyD-like secretion proteins"/>
    <property type="match status" value="1"/>
</dbReference>
<comment type="similarity">
    <text evidence="1">Belongs to the membrane fusion protein (MFP) (TC 8.A.1) family.</text>
</comment>
<evidence type="ECO:0000313" key="9">
    <source>
        <dbReference type="Proteomes" id="UP001221838"/>
    </source>
</evidence>
<dbReference type="Pfam" id="PF25893">
    <property type="entry name" value="HH_CzcB"/>
    <property type="match status" value="1"/>
</dbReference>
<feature type="domain" description="CusB-like beta-barrel" evidence="5">
    <location>
        <begin position="242"/>
        <end position="318"/>
    </location>
</feature>
<accession>A0ABT5DD27</accession>
<dbReference type="PANTHER" id="PTHR30097">
    <property type="entry name" value="CATION EFFLUX SYSTEM PROTEIN CUSB"/>
    <property type="match status" value="1"/>
</dbReference>
<dbReference type="PANTHER" id="PTHR30097:SF4">
    <property type="entry name" value="SLR6042 PROTEIN"/>
    <property type="match status" value="1"/>
</dbReference>
<feature type="domain" description="CzcB-like barrel-sandwich hybrid" evidence="6">
    <location>
        <begin position="89"/>
        <end position="239"/>
    </location>
</feature>
<feature type="compositionally biased region" description="Basic and acidic residues" evidence="3">
    <location>
        <begin position="31"/>
        <end position="44"/>
    </location>
</feature>
<dbReference type="Gene3D" id="2.40.30.170">
    <property type="match status" value="1"/>
</dbReference>
<evidence type="ECO:0000313" key="8">
    <source>
        <dbReference type="EMBL" id="MDC0711536.1"/>
    </source>
</evidence>
<dbReference type="Gene3D" id="2.40.420.20">
    <property type="match status" value="1"/>
</dbReference>
<name>A0ABT5DD27_9BACT</name>
<reference evidence="8 9" key="1">
    <citation type="submission" date="2022-11" db="EMBL/GenBank/DDBJ databases">
        <title>Minimal conservation of predation-associated metabolite biosynthetic gene clusters underscores biosynthetic potential of Myxococcota including descriptions for ten novel species: Archangium lansinium sp. nov., Myxococcus landrumus sp. nov., Nannocystis bai.</title>
        <authorList>
            <person name="Ahearne A."/>
            <person name="Stevens C."/>
            <person name="Dowd S."/>
        </authorList>
    </citation>
    <scope>NUCLEOTIDE SEQUENCE [LARGE SCALE GENOMIC DNA]</scope>
    <source>
        <strain evidence="8 9">NCWAL01</strain>
    </source>
</reference>
<feature type="domain" description="CzcB-like alpha-helical hairpin" evidence="4">
    <location>
        <begin position="128"/>
        <end position="186"/>
    </location>
</feature>
<dbReference type="InterPro" id="IPR058792">
    <property type="entry name" value="Beta-barrel_RND_2"/>
</dbReference>
<dbReference type="InterPro" id="IPR051909">
    <property type="entry name" value="MFP_Cation_Efflux"/>
</dbReference>
<evidence type="ECO:0000259" key="4">
    <source>
        <dbReference type="Pfam" id="PF25893"/>
    </source>
</evidence>
<evidence type="ECO:0000256" key="3">
    <source>
        <dbReference type="SAM" id="MobiDB-lite"/>
    </source>
</evidence>
<dbReference type="NCBIfam" id="TIGR01730">
    <property type="entry name" value="RND_mfp"/>
    <property type="match status" value="1"/>
</dbReference>